<dbReference type="CDD" id="cd02440">
    <property type="entry name" value="AdoMet_MTases"/>
    <property type="match status" value="1"/>
</dbReference>
<dbReference type="InterPro" id="IPR025714">
    <property type="entry name" value="Methyltranfer_dom"/>
</dbReference>
<name>A0A0G0LHV9_9BACT</name>
<evidence type="ECO:0000313" key="2">
    <source>
        <dbReference type="EMBL" id="KKQ91478.1"/>
    </source>
</evidence>
<dbReference type="Gene3D" id="3.40.50.150">
    <property type="entry name" value="Vaccinia Virus protein VP39"/>
    <property type="match status" value="1"/>
</dbReference>
<comment type="caution">
    <text evidence="2">The sequence shown here is derived from an EMBL/GenBank/DDBJ whole genome shotgun (WGS) entry which is preliminary data.</text>
</comment>
<keyword evidence="2" id="KW-0808">Transferase</keyword>
<dbReference type="InterPro" id="IPR029063">
    <property type="entry name" value="SAM-dependent_MTases_sf"/>
</dbReference>
<dbReference type="STRING" id="1618572.UT17_C0007G0004"/>
<dbReference type="Pfam" id="PF13847">
    <property type="entry name" value="Methyltransf_31"/>
    <property type="match status" value="1"/>
</dbReference>
<organism evidence="2 3">
    <name type="scientific">Candidatus Woesebacteria bacterium GW2011_GWB1_39_10</name>
    <dbReference type="NCBI Taxonomy" id="1618572"/>
    <lineage>
        <taxon>Bacteria</taxon>
        <taxon>Candidatus Woeseibacteriota</taxon>
    </lineage>
</organism>
<dbReference type="PANTHER" id="PTHR43861">
    <property type="entry name" value="TRANS-ACONITATE 2-METHYLTRANSFERASE-RELATED"/>
    <property type="match status" value="1"/>
</dbReference>
<dbReference type="AlphaFoldDB" id="A0A0G0LHV9"/>
<feature type="domain" description="Methyltransferase" evidence="1">
    <location>
        <begin position="46"/>
        <end position="156"/>
    </location>
</feature>
<sequence length="246" mass="28064">MNKSSTVEQKLGISGDYQYKALRKGLFLQSNWHNNKLSSIQPLMTSRVDVLDLGTGSGNLELKFARKVNSIVGVDYNSEALDFLKGRLKVMKIKNVKLIQADLRRLSVYALSKRKFDLIIMVDVIEHLKKSDAKMLVKTMKRLLKPKGKICIITPNYRSFWVIIERLFDKFGLVPHLDGQQHLAKYDSVSLPHLFAAYGFGCDSIRSFNFVSWLFPNKTVSEILSKIELASKMKFGNLLWGVFSIN</sequence>
<dbReference type="Proteomes" id="UP000034774">
    <property type="component" value="Unassembled WGS sequence"/>
</dbReference>
<dbReference type="EMBL" id="LBVU01000007">
    <property type="protein sequence ID" value="KKQ91478.1"/>
    <property type="molecule type" value="Genomic_DNA"/>
</dbReference>
<proteinExistence type="predicted"/>
<reference evidence="2 3" key="1">
    <citation type="journal article" date="2015" name="Nature">
        <title>rRNA introns, odd ribosomes, and small enigmatic genomes across a large radiation of phyla.</title>
        <authorList>
            <person name="Brown C.T."/>
            <person name="Hug L.A."/>
            <person name="Thomas B.C."/>
            <person name="Sharon I."/>
            <person name="Castelle C.J."/>
            <person name="Singh A."/>
            <person name="Wilkins M.J."/>
            <person name="Williams K.H."/>
            <person name="Banfield J.F."/>
        </authorList>
    </citation>
    <scope>NUCLEOTIDE SEQUENCE [LARGE SCALE GENOMIC DNA]</scope>
</reference>
<dbReference type="SUPFAM" id="SSF53335">
    <property type="entry name" value="S-adenosyl-L-methionine-dependent methyltransferases"/>
    <property type="match status" value="1"/>
</dbReference>
<protein>
    <submittedName>
        <fullName evidence="2">Methyltransferase family protein</fullName>
    </submittedName>
</protein>
<accession>A0A0G0LHV9</accession>
<dbReference type="GO" id="GO:0008168">
    <property type="term" value="F:methyltransferase activity"/>
    <property type="evidence" value="ECO:0007669"/>
    <property type="project" value="UniProtKB-KW"/>
</dbReference>
<dbReference type="GO" id="GO:0032259">
    <property type="term" value="P:methylation"/>
    <property type="evidence" value="ECO:0007669"/>
    <property type="project" value="UniProtKB-KW"/>
</dbReference>
<evidence type="ECO:0000259" key="1">
    <source>
        <dbReference type="Pfam" id="PF13847"/>
    </source>
</evidence>
<evidence type="ECO:0000313" key="3">
    <source>
        <dbReference type="Proteomes" id="UP000034774"/>
    </source>
</evidence>
<gene>
    <name evidence="2" type="ORF">UT17_C0007G0004</name>
</gene>
<keyword evidence="2" id="KW-0489">Methyltransferase</keyword>